<dbReference type="Gene3D" id="3.30.460.10">
    <property type="entry name" value="Beta Polymerase, domain 2"/>
    <property type="match status" value="1"/>
</dbReference>
<evidence type="ECO:0000256" key="3">
    <source>
        <dbReference type="ARBA" id="ARBA00025704"/>
    </source>
</evidence>
<feature type="compositionally biased region" description="Low complexity" evidence="7">
    <location>
        <begin position="658"/>
        <end position="668"/>
    </location>
</feature>
<dbReference type="EMBL" id="BAVC01000241">
    <property type="protein sequence ID" value="GAE56252.1"/>
    <property type="molecule type" value="Genomic_DNA"/>
</dbReference>
<dbReference type="Gene3D" id="3.10.20.30">
    <property type="match status" value="1"/>
</dbReference>
<dbReference type="InterPro" id="IPR007685">
    <property type="entry name" value="RelA_SpoT"/>
</dbReference>
<evidence type="ECO:0000256" key="4">
    <source>
        <dbReference type="ARBA" id="ARBA00029754"/>
    </source>
</evidence>
<dbReference type="SMART" id="SM00954">
    <property type="entry name" value="RelA_SpoT"/>
    <property type="match status" value="1"/>
</dbReference>
<evidence type="ECO:0000256" key="2">
    <source>
        <dbReference type="ARBA" id="ARBA00019852"/>
    </source>
</evidence>
<dbReference type="CDD" id="cd01668">
    <property type="entry name" value="TGS_RSH"/>
    <property type="match status" value="1"/>
</dbReference>
<feature type="compositionally biased region" description="Basic and acidic residues" evidence="7">
    <location>
        <begin position="606"/>
        <end position="615"/>
    </location>
</feature>
<dbReference type="Proteomes" id="UP000019084">
    <property type="component" value="Unassembled WGS sequence"/>
</dbReference>
<evidence type="ECO:0000256" key="1">
    <source>
        <dbReference type="ARBA" id="ARBA00007476"/>
    </source>
</evidence>
<evidence type="ECO:0000259" key="8">
    <source>
        <dbReference type="PROSITE" id="PS51880"/>
    </source>
</evidence>
<dbReference type="InterPro" id="IPR012675">
    <property type="entry name" value="Beta-grasp_dom_sf"/>
</dbReference>
<dbReference type="Pfam" id="PF04607">
    <property type="entry name" value="RelA_SpoT"/>
    <property type="match status" value="1"/>
</dbReference>
<evidence type="ECO:0000313" key="10">
    <source>
        <dbReference type="Proteomes" id="UP000019084"/>
    </source>
</evidence>
<comment type="caution">
    <text evidence="9">The sequence shown here is derived from an EMBL/GenBank/DDBJ whole genome shotgun (WGS) entry which is preliminary data.</text>
</comment>
<dbReference type="PANTHER" id="PTHR21262:SF31">
    <property type="entry name" value="GTP PYROPHOSPHOKINASE"/>
    <property type="match status" value="1"/>
</dbReference>
<dbReference type="GO" id="GO:0015949">
    <property type="term" value="P:nucleobase-containing small molecule interconversion"/>
    <property type="evidence" value="ECO:0007669"/>
    <property type="project" value="UniProtKB-ARBA"/>
</dbReference>
<evidence type="ECO:0000256" key="5">
    <source>
        <dbReference type="ARBA" id="ARBA00032407"/>
    </source>
</evidence>
<dbReference type="Pfam" id="PF02824">
    <property type="entry name" value="TGS"/>
    <property type="match status" value="1"/>
</dbReference>
<dbReference type="Pfam" id="PF13328">
    <property type="entry name" value="HD_4"/>
    <property type="match status" value="1"/>
</dbReference>
<feature type="compositionally biased region" description="Low complexity" evidence="7">
    <location>
        <begin position="589"/>
        <end position="601"/>
    </location>
</feature>
<evidence type="ECO:0000256" key="6">
    <source>
        <dbReference type="ARBA" id="ARBA00033308"/>
    </source>
</evidence>
<name>W4SIP3_9XANT</name>
<dbReference type="GO" id="GO:0008728">
    <property type="term" value="F:GTP diphosphokinase activity"/>
    <property type="evidence" value="ECO:0007669"/>
    <property type="project" value="TreeGrafter"/>
</dbReference>
<dbReference type="InterPro" id="IPR033655">
    <property type="entry name" value="TGS_RelA/SpoT"/>
</dbReference>
<dbReference type="CDD" id="cd05399">
    <property type="entry name" value="NT_Rel-Spo_like"/>
    <property type="match status" value="1"/>
</dbReference>
<accession>W4SIP3</accession>
<organism evidence="9 10">
    <name type="scientific">Xanthomonas arboricola pv. pruni MAFF 301420</name>
    <dbReference type="NCBI Taxonomy" id="1418095"/>
    <lineage>
        <taxon>Bacteria</taxon>
        <taxon>Pseudomonadati</taxon>
        <taxon>Pseudomonadota</taxon>
        <taxon>Gammaproteobacteria</taxon>
        <taxon>Lysobacterales</taxon>
        <taxon>Lysobacteraceae</taxon>
        <taxon>Xanthomonas</taxon>
    </lineage>
</organism>
<proteinExistence type="inferred from homology"/>
<comment type="similarity">
    <text evidence="1">Belongs to the RelA/SpoT family.</text>
</comment>
<dbReference type="GO" id="GO:0008893">
    <property type="term" value="F:guanosine-3',5'-bis(diphosphate) 3'-diphosphatase activity"/>
    <property type="evidence" value="ECO:0007669"/>
    <property type="project" value="TreeGrafter"/>
</dbReference>
<sequence length="748" mass="82135">MPIAVSTAVTSSSIERLHALLQRPAIASIAPDLRDALAQAWQQLPAPSEDVAWTLLADTLDALALLAADEATLIAALLFDLPALRGAIAGLPWQPAERRVAVEGLLDGLDAADQVWALHAGREAGRNSEGLRRLLLSIIHDLRVVPILLARQLARMRVADRLSEEQRRALAQLTRDIHAPLANRLGIWQVKWELEDLAFRHLEPDTYRRIAREVDETRVARERYLDAVKRTLSTTLAQQGLRAEVSGRPKHIYSIWRKMQKKRLSFDQLYDIRAVRVMVDDVAACYAALGAVHSLWAPVPSEFDDYIARPKANDYRSLHTAVVGPEGRTIEIQIRTHEMHAQAELGVAAHWKYKEGGKGGEKAFDRKILWMRQLLEQVQEGDHGELAGALDAELIEDRVYALTPKGEVIDLPQGATPLDFAYHVHTMVGHRCRGARVNDRIVPLTYRLRSGDRVEIMTAKEADPRRDWLLASNGFLASGRSRDKVRAWFHKLDRARNVQAGKDLLDRELKRLGLQHADLSVATRKFHAENVDDLYIQVALGDTGPNQVSRALLEAERAASQPAVPAPPRPTAHRAPRRPGQVQVHRAGRGQSAGAAGALLPAGGGRADRRLSDPRPRHHRAPHRLRGTVASGRGASAARVAGGVGPGRQRLRGGCAGARGRPPLAAQGHHQPDRAGGRARAGNQQRQRARHRQGATAPAPEGQRLRPAVQPARQTGRLAWGERGAATRLSAPQPAGANRLETGGTHSK</sequence>
<feature type="compositionally biased region" description="Basic residues" evidence="7">
    <location>
        <begin position="616"/>
        <end position="626"/>
    </location>
</feature>
<dbReference type="InterPro" id="IPR043519">
    <property type="entry name" value="NT_sf"/>
</dbReference>
<dbReference type="GO" id="GO:0015969">
    <property type="term" value="P:guanosine tetraphosphate metabolic process"/>
    <property type="evidence" value="ECO:0007669"/>
    <property type="project" value="InterPro"/>
</dbReference>
<dbReference type="AlphaFoldDB" id="W4SIP3"/>
<dbReference type="InterPro" id="IPR012676">
    <property type="entry name" value="TGS-like"/>
</dbReference>
<feature type="region of interest" description="Disordered" evidence="7">
    <location>
        <begin position="556"/>
        <end position="748"/>
    </location>
</feature>
<reference evidence="9 10" key="1">
    <citation type="submission" date="2014-01" db="EMBL/GenBank/DDBJ databases">
        <title>Genome sequence and analysis of Xanthomonas arboricola pv. pruni.</title>
        <authorList>
            <person name="Fujikawa T."/>
            <person name="Nakazono-Nagaoka E."/>
        </authorList>
    </citation>
    <scope>NUCLEOTIDE SEQUENCE [LARGE SCALE GENOMIC DNA]</scope>
    <source>
        <strain evidence="10">MAFF 301420</strain>
    </source>
</reference>
<dbReference type="GO" id="GO:0042594">
    <property type="term" value="P:response to starvation"/>
    <property type="evidence" value="ECO:0007669"/>
    <property type="project" value="TreeGrafter"/>
</dbReference>
<feature type="compositionally biased region" description="Low complexity" evidence="7">
    <location>
        <begin position="627"/>
        <end position="641"/>
    </location>
</feature>
<dbReference type="PANTHER" id="PTHR21262">
    <property type="entry name" value="GUANOSINE-3',5'-BIS DIPHOSPHATE 3'-PYROPHOSPHOHYDROLASE"/>
    <property type="match status" value="1"/>
</dbReference>
<dbReference type="FunFam" id="3.10.20.30:FF:000002">
    <property type="entry name" value="GTP pyrophosphokinase (RelA/SpoT)"/>
    <property type="match status" value="1"/>
</dbReference>
<dbReference type="SUPFAM" id="SSF81271">
    <property type="entry name" value="TGS-like"/>
    <property type="match status" value="1"/>
</dbReference>
<feature type="domain" description="TGS" evidence="8">
    <location>
        <begin position="397"/>
        <end position="458"/>
    </location>
</feature>
<dbReference type="Gene3D" id="1.10.3210.10">
    <property type="entry name" value="Hypothetical protein af1432"/>
    <property type="match status" value="1"/>
</dbReference>
<dbReference type="SUPFAM" id="SSF109604">
    <property type="entry name" value="HD-domain/PDEase-like"/>
    <property type="match status" value="1"/>
</dbReference>
<dbReference type="InterPro" id="IPR004095">
    <property type="entry name" value="TGS"/>
</dbReference>
<evidence type="ECO:0000256" key="7">
    <source>
        <dbReference type="SAM" id="MobiDB-lite"/>
    </source>
</evidence>
<dbReference type="SUPFAM" id="SSF81301">
    <property type="entry name" value="Nucleotidyltransferase"/>
    <property type="match status" value="1"/>
</dbReference>
<comment type="pathway">
    <text evidence="3">Purine metabolism.</text>
</comment>
<evidence type="ECO:0000313" key="9">
    <source>
        <dbReference type="EMBL" id="GAE56252.1"/>
    </source>
</evidence>
<dbReference type="GO" id="GO:0005886">
    <property type="term" value="C:plasma membrane"/>
    <property type="evidence" value="ECO:0007669"/>
    <property type="project" value="TreeGrafter"/>
</dbReference>
<protein>
    <recommendedName>
        <fullName evidence="2">GTP pyrophosphokinase</fullName>
    </recommendedName>
    <alternativeName>
        <fullName evidence="5">(p)ppGpp synthase</fullName>
    </alternativeName>
    <alternativeName>
        <fullName evidence="4">ATP:GTP 3'-pyrophosphotransferase</fullName>
    </alternativeName>
    <alternativeName>
        <fullName evidence="6">ppGpp synthase I</fullName>
    </alternativeName>
</protein>
<gene>
    <name evidence="9" type="ORF">XPR_2887</name>
</gene>
<dbReference type="PROSITE" id="PS51880">
    <property type="entry name" value="TGS"/>
    <property type="match status" value="1"/>
</dbReference>
<dbReference type="FunFam" id="3.30.460.10:FF:000001">
    <property type="entry name" value="GTP pyrophosphokinase RelA"/>
    <property type="match status" value="1"/>
</dbReference>